<evidence type="ECO:0000313" key="2">
    <source>
        <dbReference type="Proteomes" id="UP000309997"/>
    </source>
</evidence>
<accession>A0ACC4AJU5</accession>
<keyword evidence="2" id="KW-1185">Reference proteome</keyword>
<dbReference type="Proteomes" id="UP000309997">
    <property type="component" value="Unassembled WGS sequence"/>
</dbReference>
<name>A0ACC4AJU5_POPAL</name>
<gene>
    <name evidence="1" type="ORF">D5086_031860</name>
</gene>
<protein>
    <submittedName>
        <fullName evidence="1">Uncharacterized protein</fullName>
    </submittedName>
</protein>
<comment type="caution">
    <text evidence="1">The sequence shown here is derived from an EMBL/GenBank/DDBJ whole genome shotgun (WGS) entry which is preliminary data.</text>
</comment>
<proteinExistence type="predicted"/>
<organism evidence="1 2">
    <name type="scientific">Populus alba</name>
    <name type="common">White poplar</name>
    <dbReference type="NCBI Taxonomy" id="43335"/>
    <lineage>
        <taxon>Eukaryota</taxon>
        <taxon>Viridiplantae</taxon>
        <taxon>Streptophyta</taxon>
        <taxon>Embryophyta</taxon>
        <taxon>Tracheophyta</taxon>
        <taxon>Spermatophyta</taxon>
        <taxon>Magnoliopsida</taxon>
        <taxon>eudicotyledons</taxon>
        <taxon>Gunneridae</taxon>
        <taxon>Pentapetalae</taxon>
        <taxon>rosids</taxon>
        <taxon>fabids</taxon>
        <taxon>Malpighiales</taxon>
        <taxon>Salicaceae</taxon>
        <taxon>Saliceae</taxon>
        <taxon>Populus</taxon>
    </lineage>
</organism>
<evidence type="ECO:0000313" key="1">
    <source>
        <dbReference type="EMBL" id="KAL3566445.1"/>
    </source>
</evidence>
<sequence length="172" mass="18224">MQKTHSSASCDNKGISSSGFRAGSSTSTKRAGSTPSASNPPSSPLQSTTTPRGSGSPSANMVANEKQQPYSQGLHVDTPIDPMSTKAAIFEIRRHSSPGHKQTKLVASSIPKQASKPALCPEYCEDLPILPVKRQYLTRSKASNMVTQPSLGKPGTTKRLVTVHCSYDDLAP</sequence>
<reference evidence="1 2" key="1">
    <citation type="journal article" date="2024" name="Plant Biotechnol. J.">
        <title>Genome and CRISPR/Cas9 system of a widespread forest tree (Populus alba) in the world.</title>
        <authorList>
            <person name="Liu Y.J."/>
            <person name="Jiang P.F."/>
            <person name="Han X.M."/>
            <person name="Li X.Y."/>
            <person name="Wang H.M."/>
            <person name="Wang Y.J."/>
            <person name="Wang X.X."/>
            <person name="Zeng Q.Y."/>
        </authorList>
    </citation>
    <scope>NUCLEOTIDE SEQUENCE [LARGE SCALE GENOMIC DNA]</scope>
    <source>
        <strain evidence="2">cv. PAL-ZL1</strain>
    </source>
</reference>
<dbReference type="EMBL" id="RCHU02000018">
    <property type="protein sequence ID" value="KAL3566445.1"/>
    <property type="molecule type" value="Genomic_DNA"/>
</dbReference>